<protein>
    <submittedName>
        <fullName evidence="1">Uncharacterized protein</fullName>
    </submittedName>
</protein>
<evidence type="ECO:0000313" key="2">
    <source>
        <dbReference type="Proteomes" id="UP000295707"/>
    </source>
</evidence>
<dbReference type="EMBL" id="SMFX01000001">
    <property type="protein sequence ID" value="TCK17627.1"/>
    <property type="molecule type" value="Genomic_DNA"/>
</dbReference>
<name>A0A4R1H753_9GAMM</name>
<dbReference type="AlphaFoldDB" id="A0A4R1H753"/>
<dbReference type="Proteomes" id="UP000295707">
    <property type="component" value="Unassembled WGS sequence"/>
</dbReference>
<proteinExistence type="predicted"/>
<keyword evidence="2" id="KW-1185">Reference proteome</keyword>
<evidence type="ECO:0000313" key="1">
    <source>
        <dbReference type="EMBL" id="TCK17627.1"/>
    </source>
</evidence>
<reference evidence="1 2" key="1">
    <citation type="submission" date="2019-03" db="EMBL/GenBank/DDBJ databases">
        <title>Genomic Encyclopedia of Type Strains, Phase IV (KMG-IV): sequencing the most valuable type-strain genomes for metagenomic binning, comparative biology and taxonomic classification.</title>
        <authorList>
            <person name="Goeker M."/>
        </authorList>
    </citation>
    <scope>NUCLEOTIDE SEQUENCE [LARGE SCALE GENOMIC DNA]</scope>
    <source>
        <strain evidence="1 2">DSM 19610</strain>
    </source>
</reference>
<accession>A0A4R1H753</accession>
<organism evidence="1 2">
    <name type="scientific">Thiogranum longum</name>
    <dbReference type="NCBI Taxonomy" id="1537524"/>
    <lineage>
        <taxon>Bacteria</taxon>
        <taxon>Pseudomonadati</taxon>
        <taxon>Pseudomonadota</taxon>
        <taxon>Gammaproteobacteria</taxon>
        <taxon>Chromatiales</taxon>
        <taxon>Ectothiorhodospiraceae</taxon>
        <taxon>Thiogranum</taxon>
    </lineage>
</organism>
<gene>
    <name evidence="1" type="ORF">DFR30_0862</name>
</gene>
<sequence length="73" mass="7908">MIQAGLRTTRIPPGCLIVARKKILQTSSGLPIVSAELTVSDDMTHYSDNSMSFPARDLRGLSLSARLLLPLRG</sequence>
<comment type="caution">
    <text evidence="1">The sequence shown here is derived from an EMBL/GenBank/DDBJ whole genome shotgun (WGS) entry which is preliminary data.</text>
</comment>